<evidence type="ECO:0000259" key="6">
    <source>
        <dbReference type="Pfam" id="PF04116"/>
    </source>
</evidence>
<comment type="subcellular location">
    <subcellularLocation>
        <location evidence="1">Membrane</location>
    </subcellularLocation>
</comment>
<dbReference type="Pfam" id="PF04116">
    <property type="entry name" value="FA_hydroxylase"/>
    <property type="match status" value="1"/>
</dbReference>
<evidence type="ECO:0000256" key="5">
    <source>
        <dbReference type="SAM" id="Phobius"/>
    </source>
</evidence>
<organism evidence="7 8">
    <name type="scientific">Vibrio hippocampi</name>
    <dbReference type="NCBI Taxonomy" id="654686"/>
    <lineage>
        <taxon>Bacteria</taxon>
        <taxon>Pseudomonadati</taxon>
        <taxon>Pseudomonadota</taxon>
        <taxon>Gammaproteobacteria</taxon>
        <taxon>Vibrionales</taxon>
        <taxon>Vibrionaceae</taxon>
        <taxon>Vibrio</taxon>
    </lineage>
</organism>
<dbReference type="InterPro" id="IPR050307">
    <property type="entry name" value="Sterol_Desaturase_Related"/>
</dbReference>
<reference evidence="7" key="1">
    <citation type="submission" date="2021-12" db="EMBL/GenBank/DDBJ databases">
        <authorList>
            <person name="Rodrigo-Torres L."/>
            <person name="Arahal R. D."/>
            <person name="Lucena T."/>
        </authorList>
    </citation>
    <scope>NUCLEOTIDE SEQUENCE</scope>
    <source>
        <strain evidence="7">CECT 8226</strain>
    </source>
</reference>
<sequence>MFEIKAVLEHSDSVRLSIFVMVFIACLLWEWTLPRIKRNQTRLLRWSNNLALVAFNSVLLQLIMPLLAIDSAYLASENQWGLFNQVSISSWLLIPLCILMLDLLVYSQHWLFHRIPLLWRLHRVHHTDRDLDFTTGARFHPLEILLSMWIKIAAVILLGMPVIAVLLFEILLNASAMFNHSNARLAPTLDRRLRRFIVTPDFHRVHHSDRPRETHSNFGFFLSVWDRLFKTCIEQPRDGHHKMAIGLPLFTDDKQQRLDNLLTQPFRRETD</sequence>
<dbReference type="EMBL" id="CAKLCM010000002">
    <property type="protein sequence ID" value="CAH0525895.1"/>
    <property type="molecule type" value="Genomic_DNA"/>
</dbReference>
<comment type="caution">
    <text evidence="7">The sequence shown here is derived from an EMBL/GenBank/DDBJ whole genome shotgun (WGS) entry which is preliminary data.</text>
</comment>
<keyword evidence="8" id="KW-1185">Reference proteome</keyword>
<dbReference type="PANTHER" id="PTHR11863">
    <property type="entry name" value="STEROL DESATURASE"/>
    <property type="match status" value="1"/>
</dbReference>
<evidence type="ECO:0000256" key="2">
    <source>
        <dbReference type="ARBA" id="ARBA00022692"/>
    </source>
</evidence>
<accession>A0ABN8DKN0</accession>
<feature type="transmembrane region" description="Helical" evidence="5">
    <location>
        <begin position="16"/>
        <end position="34"/>
    </location>
</feature>
<feature type="transmembrane region" description="Helical" evidence="5">
    <location>
        <begin position="46"/>
        <end position="68"/>
    </location>
</feature>
<dbReference type="Proteomes" id="UP000838160">
    <property type="component" value="Unassembled WGS sequence"/>
</dbReference>
<evidence type="ECO:0000313" key="8">
    <source>
        <dbReference type="Proteomes" id="UP000838160"/>
    </source>
</evidence>
<feature type="transmembrane region" description="Helical" evidence="5">
    <location>
        <begin position="148"/>
        <end position="172"/>
    </location>
</feature>
<dbReference type="RefSeq" id="WP_237484352.1">
    <property type="nucleotide sequence ID" value="NZ_CAKLCM010000002.1"/>
</dbReference>
<evidence type="ECO:0000313" key="7">
    <source>
        <dbReference type="EMBL" id="CAH0525895.1"/>
    </source>
</evidence>
<dbReference type="InterPro" id="IPR006694">
    <property type="entry name" value="Fatty_acid_hydroxylase"/>
</dbReference>
<name>A0ABN8DKN0_9VIBR</name>
<proteinExistence type="predicted"/>
<evidence type="ECO:0000256" key="4">
    <source>
        <dbReference type="ARBA" id="ARBA00023136"/>
    </source>
</evidence>
<keyword evidence="3 5" id="KW-1133">Transmembrane helix</keyword>
<feature type="domain" description="Fatty acid hydroxylase" evidence="6">
    <location>
        <begin position="95"/>
        <end position="231"/>
    </location>
</feature>
<evidence type="ECO:0000256" key="1">
    <source>
        <dbReference type="ARBA" id="ARBA00004370"/>
    </source>
</evidence>
<keyword evidence="4 5" id="KW-0472">Membrane</keyword>
<gene>
    <name evidence="7" type="ORF">VHP8226_01388</name>
</gene>
<evidence type="ECO:0000256" key="3">
    <source>
        <dbReference type="ARBA" id="ARBA00022989"/>
    </source>
</evidence>
<feature type="transmembrane region" description="Helical" evidence="5">
    <location>
        <begin position="88"/>
        <end position="106"/>
    </location>
</feature>
<protein>
    <recommendedName>
        <fullName evidence="6">Fatty acid hydroxylase domain-containing protein</fullName>
    </recommendedName>
</protein>
<dbReference type="PROSITE" id="PS51257">
    <property type="entry name" value="PROKAR_LIPOPROTEIN"/>
    <property type="match status" value="1"/>
</dbReference>
<keyword evidence="2 5" id="KW-0812">Transmembrane</keyword>